<evidence type="ECO:0000256" key="2">
    <source>
        <dbReference type="ARBA" id="ARBA00012513"/>
    </source>
</evidence>
<evidence type="ECO:0000259" key="14">
    <source>
        <dbReference type="PROSITE" id="PS50011"/>
    </source>
</evidence>
<keyword evidence="13" id="KW-0472">Membrane</keyword>
<dbReference type="InterPro" id="IPR008271">
    <property type="entry name" value="Ser/Thr_kinase_AS"/>
</dbReference>
<keyword evidence="4" id="KW-0808">Transferase</keyword>
<evidence type="ECO:0000256" key="11">
    <source>
        <dbReference type="PROSITE-ProRule" id="PRU10141"/>
    </source>
</evidence>
<feature type="compositionally biased region" description="Polar residues" evidence="12">
    <location>
        <begin position="28"/>
        <end position="46"/>
    </location>
</feature>
<feature type="region of interest" description="Disordered" evidence="12">
    <location>
        <begin position="25"/>
        <end position="46"/>
    </location>
</feature>
<evidence type="ECO:0000313" key="16">
    <source>
        <dbReference type="Proteomes" id="UP000597444"/>
    </source>
</evidence>
<feature type="binding site" evidence="11">
    <location>
        <position position="84"/>
    </location>
    <ligand>
        <name>ATP</name>
        <dbReference type="ChEBI" id="CHEBI:30616"/>
    </ligand>
</feature>
<keyword evidence="8 11" id="KW-0067">ATP-binding</keyword>
<protein>
    <recommendedName>
        <fullName evidence="2">non-specific serine/threonine protein kinase</fullName>
        <ecNumber evidence="2">2.7.11.1</ecNumber>
    </recommendedName>
</protein>
<gene>
    <name evidence="15" type="ORF">KSF_042690</name>
</gene>
<evidence type="ECO:0000256" key="12">
    <source>
        <dbReference type="SAM" id="MobiDB-lite"/>
    </source>
</evidence>
<dbReference type="CDD" id="cd14014">
    <property type="entry name" value="STKc_PknB_like"/>
    <property type="match status" value="1"/>
</dbReference>
<feature type="transmembrane region" description="Helical" evidence="13">
    <location>
        <begin position="414"/>
        <end position="436"/>
    </location>
</feature>
<proteinExistence type="inferred from homology"/>
<dbReference type="InterPro" id="IPR017441">
    <property type="entry name" value="Protein_kinase_ATP_BS"/>
</dbReference>
<keyword evidence="6 11" id="KW-0547">Nucleotide-binding</keyword>
<feature type="region of interest" description="Disordered" evidence="12">
    <location>
        <begin position="440"/>
        <end position="465"/>
    </location>
</feature>
<dbReference type="SUPFAM" id="SSF56112">
    <property type="entry name" value="Protein kinase-like (PK-like)"/>
    <property type="match status" value="1"/>
</dbReference>
<evidence type="ECO:0000256" key="6">
    <source>
        <dbReference type="ARBA" id="ARBA00022741"/>
    </source>
</evidence>
<organism evidence="15 16">
    <name type="scientific">Reticulibacter mediterranei</name>
    <dbReference type="NCBI Taxonomy" id="2778369"/>
    <lineage>
        <taxon>Bacteria</taxon>
        <taxon>Bacillati</taxon>
        <taxon>Chloroflexota</taxon>
        <taxon>Ktedonobacteria</taxon>
        <taxon>Ktedonobacterales</taxon>
        <taxon>Reticulibacteraceae</taxon>
        <taxon>Reticulibacter</taxon>
    </lineage>
</organism>
<dbReference type="EC" id="2.7.11.1" evidence="2"/>
<keyword evidence="5" id="KW-0732">Signal</keyword>
<dbReference type="RefSeq" id="WP_220204973.1">
    <property type="nucleotide sequence ID" value="NZ_BNJK01000001.1"/>
</dbReference>
<evidence type="ECO:0000256" key="4">
    <source>
        <dbReference type="ARBA" id="ARBA00022679"/>
    </source>
</evidence>
<comment type="similarity">
    <text evidence="1">Belongs to the leucine-binding protein family.</text>
</comment>
<evidence type="ECO:0000256" key="9">
    <source>
        <dbReference type="ARBA" id="ARBA00047899"/>
    </source>
</evidence>
<feature type="domain" description="Protein kinase" evidence="14">
    <location>
        <begin position="54"/>
        <end position="312"/>
    </location>
</feature>
<dbReference type="InterPro" id="IPR028081">
    <property type="entry name" value="Leu-bd"/>
</dbReference>
<reference evidence="15" key="1">
    <citation type="submission" date="2020-10" db="EMBL/GenBank/DDBJ databases">
        <title>Taxonomic study of unclassified bacteria belonging to the class Ktedonobacteria.</title>
        <authorList>
            <person name="Yabe S."/>
            <person name="Wang C.M."/>
            <person name="Zheng Y."/>
            <person name="Sakai Y."/>
            <person name="Cavaletti L."/>
            <person name="Monciardini P."/>
            <person name="Donadio S."/>
        </authorList>
    </citation>
    <scope>NUCLEOTIDE SEQUENCE</scope>
    <source>
        <strain evidence="15">ID150040</strain>
    </source>
</reference>
<dbReference type="Pfam" id="PF13458">
    <property type="entry name" value="Peripla_BP_6"/>
    <property type="match status" value="1"/>
</dbReference>
<name>A0A8J3IRZ1_9CHLR</name>
<dbReference type="InterPro" id="IPR000719">
    <property type="entry name" value="Prot_kinase_dom"/>
</dbReference>
<dbReference type="Proteomes" id="UP000597444">
    <property type="component" value="Unassembled WGS sequence"/>
</dbReference>
<sequence length="930" mass="100592">MECPYCKAENRDGVRYCGSCGKQIGTPPDTTTAMPGNSSSRSLATGSRLQGGRYVIKKVLGQGGMGAALLATDIRLDGKPVVIKELISDTIDPDRLQDDVRNFKREVSLLAHLDHPLIPNVTDHFQEGSRYFMVQEYVDGENLEEQIERVGQPLKERDILVSASEILDVLDYLAQQNPPVIHRDIKPANIIIGTKDHRAHLVDFGIARADVAKNVQRKQTSALGTPGYAPPEQYQGNADPRSDLYALAATMHHLLTNRDPRNHPPFSYPPVRAFNQQLSPEIENILTRALTNDINQRYQSAAIMKQDIDDLLLHRFGVTGGTNTYVFGNSGPISSSGLAPTVRPSSGIQSSPDLAAYPTQAGTVTPAYLAQVSGTYPPVSTATPPQPIAPPYVSMPGFYPPPPPPPAPRKTSRWLIPVTLLLVVLLLGGFLTMYMVPRLGSRGTTTSTTPTAATTKTPTNSNGIGVTQIGKEKIGISDGSFALDTDRRDGNLKEQAATSFHNNDTTGAISLWNQAAGEETTDAEALIYLENQHTLTSPHVTIVVATMLSGGSDLAGVGRDDLQGAYVAQKEFNDNAKLTGGFKVRLLIANTGSKTEYAKQVAQQIIDLAKKDSTFVGVMGMPYSSRTFEAAQILGNAHIPMVSQTSSSDQLTSISPYFFRVAPSNKIQGINGAKYAEQTQHAKKVALFVDIRDPYSQSLAQDFSQQFQADGNTIVATENYTVGKTDNIPSLLQDALSKNPDMIYFSGYSSDVGALLSNLPANTPSKLTVMGGDALYELGGYPKSSRAQFNRLRFTAFAYPDEWEVQGLTAKKPAFFNEYPAAFDPNHQKPAGVYGFTRAANDVILSYDAMVALLMGCNIELNAGKKTITPEDLRDGLSKINGASAFQGVSGQIAFGPNGDPVDKAIVILYVDPVGRIHMEQTVEGRFLLK</sequence>
<comment type="catalytic activity">
    <reaction evidence="9">
        <text>L-threonyl-[protein] + ATP = O-phospho-L-threonyl-[protein] + ADP + H(+)</text>
        <dbReference type="Rhea" id="RHEA:46608"/>
        <dbReference type="Rhea" id="RHEA-COMP:11060"/>
        <dbReference type="Rhea" id="RHEA-COMP:11605"/>
        <dbReference type="ChEBI" id="CHEBI:15378"/>
        <dbReference type="ChEBI" id="CHEBI:30013"/>
        <dbReference type="ChEBI" id="CHEBI:30616"/>
        <dbReference type="ChEBI" id="CHEBI:61977"/>
        <dbReference type="ChEBI" id="CHEBI:456216"/>
        <dbReference type="EC" id="2.7.11.1"/>
    </reaction>
</comment>
<keyword evidence="13" id="KW-0812">Transmembrane</keyword>
<dbReference type="AlphaFoldDB" id="A0A8J3IRZ1"/>
<dbReference type="EMBL" id="BNJK01000001">
    <property type="protein sequence ID" value="GHO94221.1"/>
    <property type="molecule type" value="Genomic_DNA"/>
</dbReference>
<evidence type="ECO:0000256" key="8">
    <source>
        <dbReference type="ARBA" id="ARBA00022840"/>
    </source>
</evidence>
<comment type="caution">
    <text evidence="15">The sequence shown here is derived from an EMBL/GenBank/DDBJ whole genome shotgun (WGS) entry which is preliminary data.</text>
</comment>
<evidence type="ECO:0000313" key="15">
    <source>
        <dbReference type="EMBL" id="GHO94221.1"/>
    </source>
</evidence>
<keyword evidence="7" id="KW-0418">Kinase</keyword>
<dbReference type="SMART" id="SM00220">
    <property type="entry name" value="S_TKc"/>
    <property type="match status" value="1"/>
</dbReference>
<dbReference type="InterPro" id="IPR028082">
    <property type="entry name" value="Peripla_BP_I"/>
</dbReference>
<dbReference type="Gene3D" id="3.30.200.20">
    <property type="entry name" value="Phosphorylase Kinase, domain 1"/>
    <property type="match status" value="1"/>
</dbReference>
<dbReference type="SUPFAM" id="SSF53822">
    <property type="entry name" value="Periplasmic binding protein-like I"/>
    <property type="match status" value="1"/>
</dbReference>
<dbReference type="Pfam" id="PF00069">
    <property type="entry name" value="Pkinase"/>
    <property type="match status" value="1"/>
</dbReference>
<keyword evidence="16" id="KW-1185">Reference proteome</keyword>
<dbReference type="PROSITE" id="PS50011">
    <property type="entry name" value="PROTEIN_KINASE_DOM"/>
    <property type="match status" value="1"/>
</dbReference>
<dbReference type="InterPro" id="IPR011009">
    <property type="entry name" value="Kinase-like_dom_sf"/>
</dbReference>
<accession>A0A8J3IRZ1</accession>
<comment type="catalytic activity">
    <reaction evidence="10">
        <text>L-seryl-[protein] + ATP = O-phospho-L-seryl-[protein] + ADP + H(+)</text>
        <dbReference type="Rhea" id="RHEA:17989"/>
        <dbReference type="Rhea" id="RHEA-COMP:9863"/>
        <dbReference type="Rhea" id="RHEA-COMP:11604"/>
        <dbReference type="ChEBI" id="CHEBI:15378"/>
        <dbReference type="ChEBI" id="CHEBI:29999"/>
        <dbReference type="ChEBI" id="CHEBI:30616"/>
        <dbReference type="ChEBI" id="CHEBI:83421"/>
        <dbReference type="ChEBI" id="CHEBI:456216"/>
        <dbReference type="EC" id="2.7.11.1"/>
    </reaction>
</comment>
<dbReference type="GO" id="GO:0005524">
    <property type="term" value="F:ATP binding"/>
    <property type="evidence" value="ECO:0007669"/>
    <property type="project" value="UniProtKB-UniRule"/>
</dbReference>
<dbReference type="PROSITE" id="PS00108">
    <property type="entry name" value="PROTEIN_KINASE_ST"/>
    <property type="match status" value="1"/>
</dbReference>
<keyword evidence="3" id="KW-0723">Serine/threonine-protein kinase</keyword>
<evidence type="ECO:0000256" key="10">
    <source>
        <dbReference type="ARBA" id="ARBA00048679"/>
    </source>
</evidence>
<dbReference type="PROSITE" id="PS00107">
    <property type="entry name" value="PROTEIN_KINASE_ATP"/>
    <property type="match status" value="1"/>
</dbReference>
<keyword evidence="13" id="KW-1133">Transmembrane helix</keyword>
<feature type="compositionally biased region" description="Low complexity" evidence="12">
    <location>
        <begin position="444"/>
        <end position="462"/>
    </location>
</feature>
<evidence type="ECO:0000256" key="3">
    <source>
        <dbReference type="ARBA" id="ARBA00022527"/>
    </source>
</evidence>
<dbReference type="PANTHER" id="PTHR24363:SF0">
    <property type="entry name" value="SERINE_THREONINE KINASE LIKE DOMAIN CONTAINING 1"/>
    <property type="match status" value="1"/>
</dbReference>
<evidence type="ECO:0000256" key="5">
    <source>
        <dbReference type="ARBA" id="ARBA00022729"/>
    </source>
</evidence>
<dbReference type="GO" id="GO:0004674">
    <property type="term" value="F:protein serine/threonine kinase activity"/>
    <property type="evidence" value="ECO:0007669"/>
    <property type="project" value="UniProtKB-KW"/>
</dbReference>
<dbReference type="Gene3D" id="3.40.50.2300">
    <property type="match status" value="2"/>
</dbReference>
<dbReference type="PANTHER" id="PTHR24363">
    <property type="entry name" value="SERINE/THREONINE PROTEIN KINASE"/>
    <property type="match status" value="1"/>
</dbReference>
<evidence type="ECO:0000256" key="1">
    <source>
        <dbReference type="ARBA" id="ARBA00010062"/>
    </source>
</evidence>
<evidence type="ECO:0000256" key="7">
    <source>
        <dbReference type="ARBA" id="ARBA00022777"/>
    </source>
</evidence>
<dbReference type="Gene3D" id="1.10.510.10">
    <property type="entry name" value="Transferase(Phosphotransferase) domain 1"/>
    <property type="match status" value="1"/>
</dbReference>
<evidence type="ECO:0000256" key="13">
    <source>
        <dbReference type="SAM" id="Phobius"/>
    </source>
</evidence>